<reference evidence="2" key="1">
    <citation type="submission" date="2021-01" db="EMBL/GenBank/DDBJ databases">
        <authorList>
            <person name="Corre E."/>
            <person name="Pelletier E."/>
            <person name="Niang G."/>
            <person name="Scheremetjew M."/>
            <person name="Finn R."/>
            <person name="Kale V."/>
            <person name="Holt S."/>
            <person name="Cochrane G."/>
            <person name="Meng A."/>
            <person name="Brown T."/>
            <person name="Cohen L."/>
        </authorList>
    </citation>
    <scope>NUCLEOTIDE SEQUENCE</scope>
    <source>
        <strain evidence="2">CCMP3105</strain>
    </source>
</reference>
<feature type="compositionally biased region" description="Basic and acidic residues" evidence="1">
    <location>
        <begin position="161"/>
        <end position="172"/>
    </location>
</feature>
<feature type="compositionally biased region" description="Low complexity" evidence="1">
    <location>
        <begin position="457"/>
        <end position="472"/>
    </location>
</feature>
<accession>A0A7S4QLQ0</accession>
<protein>
    <submittedName>
        <fullName evidence="2">Uncharacterized protein</fullName>
    </submittedName>
</protein>
<feature type="compositionally biased region" description="Pro residues" evidence="1">
    <location>
        <begin position="299"/>
        <end position="319"/>
    </location>
</feature>
<sequence length="715" mass="71723">MHAHPSAGPPPPCGSAALQRCQPPHAFGARLQPAAGAWHSVGAHAAAAGARPLGGRATLPAARCGLAPPGAALWAPPPPCTPTAPGLQGGRLSLTLTPPQAPAADANVAAAMAGAARGCATPRTPGMPPMGSPAGSGKLVVPWGKFPFSVQVDALEEKEDPDASAHSVEEPQLRAFTASTDMRRSSQPQAMAAERAAKQGSRSLDGLPRAAVGARTRTPRVQEPPPAAAQRTGAAAAADTAVGAPRAAHERGPSARDPPASAEEEAEGDGCNRAATAHAAGPREVRASGWQSPPAARTPAPPALTPAVPPPSSVQPSPQPLARQPLGTASPARPLPRTNSPVPMTRSLSVRALEARRDGIASPAMCPRVAWSPAIPSRNPHSPAWSTPKTPTPTPKAPCHAHGGSAVAAPQAPAPEAEPTTADALRRVCTPSSQRNVPPWCSGSLDAPPATPPAPSVTPALRAATPTARLLRSGTPPPRCGPASGAAAGLGARSAVTPPAPWPSNAATGSTAAAAAPGARTPGPPRSSPRGRAEAASPLVTARTMGFTASSPRLEPACSPQPTTGRSPGALPPSNYHGEGRQLMHEWRAPCPSAGDVGPELSPASPTAGAASPVLAPAARLPAGAASPRPPTDATCTSGAAGEAGAAAVAEAVAAAVPRFRKPLSKLIKLQLEDKSPRYNGSGRLQVKQHMCSLSAGQKVPRDEVADDESHVYTL</sequence>
<feature type="compositionally biased region" description="Low complexity" evidence="1">
    <location>
        <begin position="228"/>
        <end position="246"/>
    </location>
</feature>
<organism evidence="2">
    <name type="scientific">Alexandrium monilatum</name>
    <dbReference type="NCBI Taxonomy" id="311494"/>
    <lineage>
        <taxon>Eukaryota</taxon>
        <taxon>Sar</taxon>
        <taxon>Alveolata</taxon>
        <taxon>Dinophyceae</taxon>
        <taxon>Gonyaulacales</taxon>
        <taxon>Pyrocystaceae</taxon>
        <taxon>Alexandrium</taxon>
    </lineage>
</organism>
<dbReference type="AlphaFoldDB" id="A0A7S4QLQ0"/>
<dbReference type="EMBL" id="HBNR01032674">
    <property type="protein sequence ID" value="CAE4587407.1"/>
    <property type="molecule type" value="Transcribed_RNA"/>
</dbReference>
<evidence type="ECO:0000313" key="2">
    <source>
        <dbReference type="EMBL" id="CAE4587407.1"/>
    </source>
</evidence>
<proteinExistence type="predicted"/>
<feature type="region of interest" description="Disordered" evidence="1">
    <location>
        <begin position="372"/>
        <end position="579"/>
    </location>
</feature>
<feature type="compositionally biased region" description="Low complexity" evidence="1">
    <location>
        <begin position="528"/>
        <end position="538"/>
    </location>
</feature>
<gene>
    <name evidence="2" type="ORF">AMON00008_LOCUS22422</name>
</gene>
<feature type="compositionally biased region" description="Low complexity" evidence="1">
    <location>
        <begin position="506"/>
        <end position="521"/>
    </location>
</feature>
<evidence type="ECO:0000256" key="1">
    <source>
        <dbReference type="SAM" id="MobiDB-lite"/>
    </source>
</evidence>
<feature type="compositionally biased region" description="Low complexity" evidence="1">
    <location>
        <begin position="481"/>
        <end position="495"/>
    </location>
</feature>
<feature type="compositionally biased region" description="Polar residues" evidence="1">
    <location>
        <begin position="177"/>
        <end position="189"/>
    </location>
</feature>
<feature type="compositionally biased region" description="Basic and acidic residues" evidence="1">
    <location>
        <begin position="700"/>
        <end position="715"/>
    </location>
</feature>
<name>A0A7S4QLQ0_9DINO</name>
<feature type="compositionally biased region" description="Polar residues" evidence="1">
    <location>
        <begin position="337"/>
        <end position="348"/>
    </location>
</feature>
<feature type="region of interest" description="Disordered" evidence="1">
    <location>
        <begin position="695"/>
        <end position="715"/>
    </location>
</feature>
<feature type="compositionally biased region" description="Low complexity" evidence="1">
    <location>
        <begin position="406"/>
        <end position="423"/>
    </location>
</feature>
<feature type="region of interest" description="Disordered" evidence="1">
    <location>
        <begin position="157"/>
        <end position="350"/>
    </location>
</feature>